<sequence>MLASAAPKQRSIVRSPSESEPSPAVHRRVMMMQRTAGVLILCTAFLALTQPSMGLSWELCDSYGSEWVTGSPHLEGKFPFYSLIFSCTGGLTIEGKQVDACINNGRDCGLPAAEAFCKYIGFDGATPDMQQTAPADEPVRAVSGEWCVSQGDYQNLGALNRTQFDDLATVNANKQHCNRLTSATCFRSRESMGKVFTQLQANATKAAAQTSVQQSIIRSAVSAGAPAASEPANMAVTSVGGRRLKGLALSA</sequence>
<dbReference type="EMBL" id="CAXHTA020000005">
    <property type="protein sequence ID" value="CAL5221658.1"/>
    <property type="molecule type" value="Genomic_DNA"/>
</dbReference>
<evidence type="ECO:0000313" key="3">
    <source>
        <dbReference type="Proteomes" id="UP001497392"/>
    </source>
</evidence>
<evidence type="ECO:0000256" key="1">
    <source>
        <dbReference type="SAM" id="MobiDB-lite"/>
    </source>
</evidence>
<evidence type="ECO:0000313" key="2">
    <source>
        <dbReference type="EMBL" id="CAL5221658.1"/>
    </source>
</evidence>
<organism evidence="2 3">
    <name type="scientific">Coccomyxa viridis</name>
    <dbReference type="NCBI Taxonomy" id="1274662"/>
    <lineage>
        <taxon>Eukaryota</taxon>
        <taxon>Viridiplantae</taxon>
        <taxon>Chlorophyta</taxon>
        <taxon>core chlorophytes</taxon>
        <taxon>Trebouxiophyceae</taxon>
        <taxon>Trebouxiophyceae incertae sedis</taxon>
        <taxon>Coccomyxaceae</taxon>
        <taxon>Coccomyxa</taxon>
    </lineage>
</organism>
<dbReference type="Proteomes" id="UP001497392">
    <property type="component" value="Unassembled WGS sequence"/>
</dbReference>
<proteinExistence type="predicted"/>
<feature type="region of interest" description="Disordered" evidence="1">
    <location>
        <begin position="1"/>
        <end position="24"/>
    </location>
</feature>
<protein>
    <submittedName>
        <fullName evidence="2">G3886 protein</fullName>
    </submittedName>
</protein>
<name>A0ABP1FNW7_9CHLO</name>
<keyword evidence="3" id="KW-1185">Reference proteome</keyword>
<accession>A0ABP1FNW7</accession>
<reference evidence="2 3" key="1">
    <citation type="submission" date="2024-06" db="EMBL/GenBank/DDBJ databases">
        <authorList>
            <person name="Kraege A."/>
            <person name="Thomma B."/>
        </authorList>
    </citation>
    <scope>NUCLEOTIDE SEQUENCE [LARGE SCALE GENOMIC DNA]</scope>
</reference>
<comment type="caution">
    <text evidence="2">The sequence shown here is derived from an EMBL/GenBank/DDBJ whole genome shotgun (WGS) entry which is preliminary data.</text>
</comment>
<gene>
    <name evidence="2" type="primary">g3886</name>
    <name evidence="2" type="ORF">VP750_LOCUS3317</name>
</gene>